<feature type="compositionally biased region" description="Basic and acidic residues" evidence="1">
    <location>
        <begin position="376"/>
        <end position="385"/>
    </location>
</feature>
<dbReference type="PROSITE" id="PS51781">
    <property type="entry name" value="SH3B"/>
    <property type="match status" value="1"/>
</dbReference>
<gene>
    <name evidence="4" type="ORF">CSA56_12915</name>
</gene>
<evidence type="ECO:0000256" key="1">
    <source>
        <dbReference type="SAM" id="MobiDB-lite"/>
    </source>
</evidence>
<name>A0A2G6KC30_9BACT</name>
<keyword evidence="2" id="KW-0472">Membrane</keyword>
<feature type="domain" description="SH3b" evidence="3">
    <location>
        <begin position="45"/>
        <end position="110"/>
    </location>
</feature>
<protein>
    <recommendedName>
        <fullName evidence="3">SH3b domain-containing protein</fullName>
    </recommendedName>
</protein>
<evidence type="ECO:0000313" key="4">
    <source>
        <dbReference type="EMBL" id="PIE33217.1"/>
    </source>
</evidence>
<reference evidence="4 5" key="1">
    <citation type="submission" date="2017-10" db="EMBL/GenBank/DDBJ databases">
        <title>Novel microbial diversity and functional potential in the marine mammal oral microbiome.</title>
        <authorList>
            <person name="Dudek N.K."/>
            <person name="Sun C.L."/>
            <person name="Burstein D."/>
            <person name="Kantor R.S."/>
            <person name="Aliaga Goltsman D.S."/>
            <person name="Bik E.M."/>
            <person name="Thomas B.C."/>
            <person name="Banfield J.F."/>
            <person name="Relman D.A."/>
        </authorList>
    </citation>
    <scope>NUCLEOTIDE SEQUENCE [LARGE SCALE GENOMIC DNA]</scope>
    <source>
        <strain evidence="4">DOLJORAL78_47_16</strain>
    </source>
</reference>
<feature type="compositionally biased region" description="Low complexity" evidence="1">
    <location>
        <begin position="422"/>
        <end position="435"/>
    </location>
</feature>
<feature type="region of interest" description="Disordered" evidence="1">
    <location>
        <begin position="406"/>
        <end position="444"/>
    </location>
</feature>
<feature type="compositionally biased region" description="Low complexity" evidence="1">
    <location>
        <begin position="124"/>
        <end position="135"/>
    </location>
</feature>
<keyword evidence="2" id="KW-0812">Transmembrane</keyword>
<accession>A0A2G6KC30</accession>
<sequence>MSIYAMLRYIMQNIVMRKTIRATLLVGLFIVGLSVLLPTGSVLSQETLTITRDQFEFRDAPQVGEDTLIGTLRLGTPVEWTGKTSGHWFEIKAPNGQTGWVHGSGLSRPTTRIEPTRAPTPKPSRAATSRSTTSAPGNASLKKLKKANEQYKAQLQEKDRRITELSDELGALEGKLTDVAQMVDDHKQLLKLEEIKGTEAQNEIAALQETLKQKDEDALAQKVEMTKLQNQLKDFQSRQNGFSWERILLIISLLFNLLALLLLLDLFKTRRRFKTHLEHDATHGDTLQPIRANAPAENQQQETIAAPPDVVPIQISHETDPHLDELDVIMDASEKDSAPHTPPEETSSYVEEDVVIDLEDVLPATQEIPEPSPSVEIEKPDKTISPEESEQQELDDVIIVEEPIQQLEASEQLQDDLPKPPTAAATAPLLISSPAKPEPSRSDDEIVQTIVEEAELAVELEPEEAEIPAELQVEETAEPEQYILSEEPETAIELEPEKPDLSTETSLGEMVEREPEALEESESMETLLKDTPELDQQATLDEILDDGDLEDLETTPTEEAYQAIKVGGDTFEVLPKRNTQLIESEDELPNDALSEMSKITSENLAGDDDEEVFMMNPGIIEDVESVEEAAFPGEAFESDVDQAVRNFEPGTDIASTPIEMDIPETSQNEDLLKEKELGAEIIQKEDLDEETSRTKRTAPSLFEPSPIVIEPENVPEEQLETPELEPQQSTEPKYDIELVKVGKNPDYILHILSKIEGLTKSPQALVENAPCIIAKGAGRTDAENFQLVMKKFGSDVRLIER</sequence>
<evidence type="ECO:0000259" key="3">
    <source>
        <dbReference type="PROSITE" id="PS51781"/>
    </source>
</evidence>
<dbReference type="Pfam" id="PF08239">
    <property type="entry name" value="SH3_3"/>
    <property type="match status" value="1"/>
</dbReference>
<feature type="region of interest" description="Disordered" evidence="1">
    <location>
        <begin position="487"/>
        <end position="533"/>
    </location>
</feature>
<dbReference type="Gene3D" id="2.30.30.40">
    <property type="entry name" value="SH3 Domains"/>
    <property type="match status" value="1"/>
</dbReference>
<feature type="region of interest" description="Disordered" evidence="1">
    <location>
        <begin position="99"/>
        <end position="143"/>
    </location>
</feature>
<organism evidence="4 5">
    <name type="scientific">candidate division KSB3 bacterium</name>
    <dbReference type="NCBI Taxonomy" id="2044937"/>
    <lineage>
        <taxon>Bacteria</taxon>
        <taxon>candidate division KSB3</taxon>
    </lineage>
</organism>
<dbReference type="Proteomes" id="UP000230821">
    <property type="component" value="Unassembled WGS sequence"/>
</dbReference>
<comment type="caution">
    <text evidence="4">The sequence shown here is derived from an EMBL/GenBank/DDBJ whole genome shotgun (WGS) entry which is preliminary data.</text>
</comment>
<keyword evidence="2" id="KW-1133">Transmembrane helix</keyword>
<proteinExistence type="predicted"/>
<dbReference type="InterPro" id="IPR003646">
    <property type="entry name" value="SH3-like_bac-type"/>
</dbReference>
<feature type="region of interest" description="Disordered" evidence="1">
    <location>
        <begin position="364"/>
        <end position="393"/>
    </location>
</feature>
<feature type="transmembrane region" description="Helical" evidence="2">
    <location>
        <begin position="247"/>
        <end position="267"/>
    </location>
</feature>
<evidence type="ECO:0000256" key="2">
    <source>
        <dbReference type="SAM" id="Phobius"/>
    </source>
</evidence>
<dbReference type="AlphaFoldDB" id="A0A2G6KC30"/>
<dbReference type="EMBL" id="PDSK01000102">
    <property type="protein sequence ID" value="PIE33217.1"/>
    <property type="molecule type" value="Genomic_DNA"/>
</dbReference>
<evidence type="ECO:0000313" key="5">
    <source>
        <dbReference type="Proteomes" id="UP000230821"/>
    </source>
</evidence>